<dbReference type="EC" id="2.4.1.198" evidence="2"/>
<evidence type="ECO:0000256" key="6">
    <source>
        <dbReference type="ARBA" id="ARBA00032160"/>
    </source>
</evidence>
<dbReference type="EMBL" id="JAPCXB010000071">
    <property type="protein sequence ID" value="KAJ1610180.1"/>
    <property type="molecule type" value="Genomic_DNA"/>
</dbReference>
<keyword evidence="3" id="KW-0337">GPI-anchor biosynthesis</keyword>
<evidence type="ECO:0000313" key="10">
    <source>
        <dbReference type="EMBL" id="KAJ1610180.1"/>
    </source>
</evidence>
<evidence type="ECO:0000256" key="7">
    <source>
        <dbReference type="SAM" id="Phobius"/>
    </source>
</evidence>
<organism evidence="10 11">
    <name type="scientific">Cryptosporidium canis</name>
    <dbReference type="NCBI Taxonomy" id="195482"/>
    <lineage>
        <taxon>Eukaryota</taxon>
        <taxon>Sar</taxon>
        <taxon>Alveolata</taxon>
        <taxon>Apicomplexa</taxon>
        <taxon>Conoidasida</taxon>
        <taxon>Coccidia</taxon>
        <taxon>Eucoccidiorida</taxon>
        <taxon>Eimeriorina</taxon>
        <taxon>Cryptosporidiidae</taxon>
        <taxon>Cryptosporidium</taxon>
    </lineage>
</organism>
<dbReference type="InterPro" id="IPR001296">
    <property type="entry name" value="Glyco_trans_1"/>
</dbReference>
<evidence type="ECO:0000259" key="8">
    <source>
        <dbReference type="Pfam" id="PF00534"/>
    </source>
</evidence>
<dbReference type="InterPro" id="IPR013234">
    <property type="entry name" value="PIGA_GPI_anchor_biosynthesis"/>
</dbReference>
<evidence type="ECO:0000256" key="2">
    <source>
        <dbReference type="ARBA" id="ARBA00012420"/>
    </source>
</evidence>
<keyword evidence="4" id="KW-0328">Glycosyltransferase</keyword>
<keyword evidence="7" id="KW-1133">Transmembrane helix</keyword>
<proteinExistence type="predicted"/>
<keyword evidence="11" id="KW-1185">Reference proteome</keyword>
<feature type="domain" description="PIGA GPI anchor biosynthesis" evidence="9">
    <location>
        <begin position="148"/>
        <end position="236"/>
    </location>
</feature>
<protein>
    <recommendedName>
        <fullName evidence="2">phosphatidylinositol N-acetylglucosaminyltransferase</fullName>
        <ecNumber evidence="2">2.4.1.198</ecNumber>
    </recommendedName>
    <alternativeName>
        <fullName evidence="6">GlcNAc-PI synthesis protein</fullName>
    </alternativeName>
</protein>
<evidence type="ECO:0000256" key="1">
    <source>
        <dbReference type="ARBA" id="ARBA00004687"/>
    </source>
</evidence>
<dbReference type="CDD" id="cd03796">
    <property type="entry name" value="GT4_PIG-A-like"/>
    <property type="match status" value="1"/>
</dbReference>
<gene>
    <name evidence="10" type="ORF">OJ252_1965</name>
</gene>
<feature type="transmembrane region" description="Helical" evidence="7">
    <location>
        <begin position="500"/>
        <end position="519"/>
    </location>
</feature>
<dbReference type="PANTHER" id="PTHR45871">
    <property type="entry name" value="N-ACETYLGLUCOSAMINYL-PHOSPHATIDYLINOSITOL BIOSYNTHETIC PROTEIN"/>
    <property type="match status" value="1"/>
</dbReference>
<keyword evidence="5" id="KW-0808">Transferase</keyword>
<dbReference type="Pfam" id="PF00534">
    <property type="entry name" value="Glycos_transf_1"/>
    <property type="match status" value="1"/>
</dbReference>
<evidence type="ECO:0000256" key="3">
    <source>
        <dbReference type="ARBA" id="ARBA00022502"/>
    </source>
</evidence>
<keyword evidence="7" id="KW-0472">Membrane</keyword>
<comment type="caution">
    <text evidence="10">The sequence shown here is derived from an EMBL/GenBank/DDBJ whole genome shotgun (WGS) entry which is preliminary data.</text>
</comment>
<dbReference type="Proteomes" id="UP001071777">
    <property type="component" value="Unassembled WGS sequence"/>
</dbReference>
<dbReference type="InterPro" id="IPR039507">
    <property type="entry name" value="PIG-A/GPI3"/>
</dbReference>
<feature type="domain" description="Glycosyl transferase family 1" evidence="8">
    <location>
        <begin position="302"/>
        <end position="419"/>
    </location>
</feature>
<keyword evidence="7" id="KW-0812">Transmembrane</keyword>
<evidence type="ECO:0000256" key="5">
    <source>
        <dbReference type="ARBA" id="ARBA00022679"/>
    </source>
</evidence>
<accession>A0ABQ8P6K6</accession>
<sequence length="538" mass="61629">MAKKNDKNRKKRYIEWLKETENCIRNKKKRTVSNSENSNKNETECTIGLLNDVSMSITKVKKKNIKLDRKCKRRLAKLSDYKLTKEILHIITDEMESNRFSESENTGLPNICMVSDFFYPGLGGVEMHIYELSQCLMMRGYKVIVVTHSRNDRYGVRYMGIGLKVYYLPHKSIYDNVVYPSLFTLFPLFRQILIREKIDIVHGHQSVSVLALECLFHATTMGYRVVFTDHSLFGLSNYDSIHVNNFFRINLSCIDNVICVSHTNKKNLIYRSSISPKNVTVIPNAIDSNDFLPNPNYKSPINNEVIIISICRMTYRKGVDLLVEIIPRICNSDPNVRFIVGGDGPKKHLLHEMCIQYNLSNRVELLGSVPHTQVCRVLQRGHIFLNTSLTEAFGISIIEAASCGLLVVSSNVGGIPEILPQEILRLSNPSISNMVNELRIAINIIREGNFDPYSSHKKISAMYSWHDIAKRTVSVYESSNQVDIIGIKERILRIYNTGNIIGKIFALVAALDYFIWFFLEFFYPKESIEHCIDFPGIS</sequence>
<evidence type="ECO:0000313" key="11">
    <source>
        <dbReference type="Proteomes" id="UP001071777"/>
    </source>
</evidence>
<evidence type="ECO:0000259" key="9">
    <source>
        <dbReference type="Pfam" id="PF08288"/>
    </source>
</evidence>
<dbReference type="SUPFAM" id="SSF53756">
    <property type="entry name" value="UDP-Glycosyltransferase/glycogen phosphorylase"/>
    <property type="match status" value="1"/>
</dbReference>
<name>A0ABQ8P6K6_9CRYT</name>
<evidence type="ECO:0000256" key="4">
    <source>
        <dbReference type="ARBA" id="ARBA00022676"/>
    </source>
</evidence>
<comment type="pathway">
    <text evidence="1">Glycolipid biosynthesis; glycosylphosphatidylinositol-anchor biosynthesis.</text>
</comment>
<reference evidence="10" key="1">
    <citation type="submission" date="2022-10" db="EMBL/GenBank/DDBJ databases">
        <title>Adaptive evolution leads to modifications in subtelomeric GC content in a zoonotic Cryptosporidium species.</title>
        <authorList>
            <person name="Li J."/>
            <person name="Feng Y."/>
            <person name="Xiao L."/>
        </authorList>
    </citation>
    <scope>NUCLEOTIDE SEQUENCE</scope>
    <source>
        <strain evidence="10">25894</strain>
    </source>
</reference>
<dbReference type="Gene3D" id="3.40.50.2000">
    <property type="entry name" value="Glycogen Phosphorylase B"/>
    <property type="match status" value="2"/>
</dbReference>
<dbReference type="Pfam" id="PF08288">
    <property type="entry name" value="PIGA"/>
    <property type="match status" value="1"/>
</dbReference>
<dbReference type="PANTHER" id="PTHR45871:SF1">
    <property type="entry name" value="PHOSPHATIDYLINOSITOL N-ACETYLGLUCOSAMINYLTRANSFERASE SUBUNIT A"/>
    <property type="match status" value="1"/>
</dbReference>